<dbReference type="InterPro" id="IPR053074">
    <property type="entry name" value="NPC_Nucleoporin"/>
</dbReference>
<feature type="compositionally biased region" description="Polar residues" evidence="8">
    <location>
        <begin position="336"/>
        <end position="353"/>
    </location>
</feature>
<feature type="region of interest" description="Disordered" evidence="8">
    <location>
        <begin position="94"/>
        <end position="146"/>
    </location>
</feature>
<feature type="domain" description="RanBD1" evidence="9">
    <location>
        <begin position="682"/>
        <end position="822"/>
    </location>
</feature>
<evidence type="ECO:0000256" key="2">
    <source>
        <dbReference type="ARBA" id="ARBA00022448"/>
    </source>
</evidence>
<evidence type="ECO:0000256" key="5">
    <source>
        <dbReference type="ARBA" id="ARBA00023010"/>
    </source>
</evidence>
<proteinExistence type="predicted"/>
<organism evidence="10 11">
    <name type="scientific">Smittium culicis</name>
    <dbReference type="NCBI Taxonomy" id="133412"/>
    <lineage>
        <taxon>Eukaryota</taxon>
        <taxon>Fungi</taxon>
        <taxon>Fungi incertae sedis</taxon>
        <taxon>Zoopagomycota</taxon>
        <taxon>Kickxellomycotina</taxon>
        <taxon>Harpellomycetes</taxon>
        <taxon>Harpellales</taxon>
        <taxon>Legeriomycetaceae</taxon>
        <taxon>Smittium</taxon>
    </lineage>
</organism>
<evidence type="ECO:0000313" key="10">
    <source>
        <dbReference type="EMBL" id="OMJ25264.1"/>
    </source>
</evidence>
<accession>A0A1R1YEC6</accession>
<feature type="region of interest" description="Disordered" evidence="8">
    <location>
        <begin position="567"/>
        <end position="586"/>
    </location>
</feature>
<gene>
    <name evidence="10" type="ORF">AYI70_g1013</name>
</gene>
<dbReference type="PANTHER" id="PTHR38697">
    <property type="entry name" value="NUCLEAR PORE COMPLEX PROTEIN SIMILAR TO S. CEREVISIAE NUP2 (EUROFUNG)"/>
    <property type="match status" value="1"/>
</dbReference>
<evidence type="ECO:0000259" key="9">
    <source>
        <dbReference type="PROSITE" id="PS50196"/>
    </source>
</evidence>
<dbReference type="InterPro" id="IPR000156">
    <property type="entry name" value="Ran_bind_dom"/>
</dbReference>
<feature type="compositionally biased region" description="Polar residues" evidence="8">
    <location>
        <begin position="430"/>
        <end position="444"/>
    </location>
</feature>
<dbReference type="Gene3D" id="2.30.29.30">
    <property type="entry name" value="Pleckstrin-homology domain (PH domain)/Phosphotyrosine-binding domain (PTB)"/>
    <property type="match status" value="1"/>
</dbReference>
<evidence type="ECO:0000256" key="6">
    <source>
        <dbReference type="ARBA" id="ARBA00023132"/>
    </source>
</evidence>
<name>A0A1R1YEC6_9FUNG</name>
<keyword evidence="5" id="KW-0811">Translocation</keyword>
<dbReference type="InterPro" id="IPR011993">
    <property type="entry name" value="PH-like_dom_sf"/>
</dbReference>
<sequence length="822" mass="87420">MSKRSADIQITQDNQFDFDKDNADENDSSKSFKIADESVLKNRAIKVPKSRFKLENKTLLSNASSSISKNIEDNNPTNKSSVFKNFSFGANNTSNPPAFGSNNSTQFSQEKPNLFSNNSSSFSSTQTESSETKNAPNLSFNTGSNSTSLFNSTSQSAAKPINGFKSNQATDKKEGFSLDFAKNTDQTTTSVADPPKSNLFGSAFNNNTSTDSSKSFGAGLPVMPSYSFGAFNSNNSSQTQDDSSTSSITQSSTTSSGFSFGSLTKNDSSAPAPKENKSLFNFGPKSSENDASESNSSLSAKPVIEISNSKLTNSTTSIFSSAATNSTSLFGSSSSKPNSHNIPSSTSSLENAKSTISANSERIKDYLKSIRGLNSSFVKIINSCYESDPFEDFSSLFSQYSKFLTTINSNYEDVTSQNKSQSNSLSNDNTQASTSSLFTNNNLPSKSSASNNNTNLNSQPISKSVLGGKSINFGVSKSDKTEGDKPKSLFAPKNHVTASVSLFDKDNKDSSKSLNLENKNSNAPSLFGSNNATVLSTADNSKPTGLFSSNNSSLSISSSIFKTPLNDAQTPSSQLSTSNTSDNVDSDKPKLATFVVGGKVSTSAIMSPKTVSDKSSDISKSFSFGSTQTAPTSIFGNNIGSSLFGSSFKAATPTAQTSLFGNTNVSSEVKTTALSTTNDQDENEPIPASPSKLASSASTKGAGEEEETTIYDVRAKIFKYDANYEGGAKYVDLGVGFLRINTREVNGKKLARVLCRQDGTSLVTLNSAINKQTPLHHKEGSKDVLLVSFESSDSSTKFLIRVKTPAMSNDLFEKIKSTINSL</sequence>
<feature type="region of interest" description="Disordered" evidence="8">
    <location>
        <begin position="1"/>
        <end position="29"/>
    </location>
</feature>
<feature type="compositionally biased region" description="Low complexity" evidence="8">
    <location>
        <begin position="512"/>
        <end position="522"/>
    </location>
</feature>
<dbReference type="AlphaFoldDB" id="A0A1R1YEC6"/>
<dbReference type="GO" id="GO:0051028">
    <property type="term" value="P:mRNA transport"/>
    <property type="evidence" value="ECO:0007669"/>
    <property type="project" value="UniProtKB-KW"/>
</dbReference>
<feature type="compositionally biased region" description="Polar residues" evidence="8">
    <location>
        <begin position="94"/>
        <end position="111"/>
    </location>
</feature>
<dbReference type="GO" id="GO:0005643">
    <property type="term" value="C:nuclear pore"/>
    <property type="evidence" value="ECO:0007669"/>
    <property type="project" value="UniProtKB-SubCell"/>
</dbReference>
<dbReference type="EMBL" id="LSSN01000199">
    <property type="protein sequence ID" value="OMJ25264.1"/>
    <property type="molecule type" value="Genomic_DNA"/>
</dbReference>
<dbReference type="PANTHER" id="PTHR38697:SF1">
    <property type="entry name" value="NUCLEAR PORE COMPLEX PROTEIN SIMILAR TO S. CEREVISIAE NUP2 (EUROFUNG)"/>
    <property type="match status" value="1"/>
</dbReference>
<dbReference type="SUPFAM" id="SSF50729">
    <property type="entry name" value="PH domain-like"/>
    <property type="match status" value="1"/>
</dbReference>
<evidence type="ECO:0000256" key="3">
    <source>
        <dbReference type="ARBA" id="ARBA00022816"/>
    </source>
</evidence>
<dbReference type="Proteomes" id="UP000187283">
    <property type="component" value="Unassembled WGS sequence"/>
</dbReference>
<reference evidence="10 11" key="1">
    <citation type="submission" date="2017-01" db="EMBL/GenBank/DDBJ databases">
        <authorList>
            <person name="Mah S.A."/>
            <person name="Swanson W.J."/>
            <person name="Moy G.W."/>
            <person name="Vacquier V.D."/>
        </authorList>
    </citation>
    <scope>NUCLEOTIDE SEQUENCE [LARGE SCALE GENOMIC DNA]</scope>
    <source>
        <strain evidence="10 11">GSMNP</strain>
    </source>
</reference>
<feature type="region of interest" description="Disordered" evidence="8">
    <location>
        <begin position="330"/>
        <end position="353"/>
    </location>
</feature>
<evidence type="ECO:0000256" key="1">
    <source>
        <dbReference type="ARBA" id="ARBA00004567"/>
    </source>
</evidence>
<keyword evidence="6" id="KW-0906">Nuclear pore complex</keyword>
<feature type="compositionally biased region" description="Low complexity" evidence="8">
    <location>
        <begin position="231"/>
        <end position="262"/>
    </location>
</feature>
<feature type="region of interest" description="Disordered" evidence="8">
    <location>
        <begin position="673"/>
        <end position="705"/>
    </location>
</feature>
<dbReference type="InterPro" id="IPR015007">
    <property type="entry name" value="NUP2/50/61"/>
</dbReference>
<dbReference type="STRING" id="133412.A0A1R1YEC6"/>
<evidence type="ECO:0000256" key="8">
    <source>
        <dbReference type="SAM" id="MobiDB-lite"/>
    </source>
</evidence>
<keyword evidence="11" id="KW-1185">Reference proteome</keyword>
<dbReference type="SMART" id="SM00160">
    <property type="entry name" value="RanBD"/>
    <property type="match status" value="1"/>
</dbReference>
<protein>
    <submittedName>
        <fullName evidence="10">Nucleoporin nup61</fullName>
    </submittedName>
</protein>
<feature type="region of interest" description="Disordered" evidence="8">
    <location>
        <begin position="415"/>
        <end position="463"/>
    </location>
</feature>
<feature type="compositionally biased region" description="Low complexity" evidence="8">
    <location>
        <begin position="445"/>
        <end position="458"/>
    </location>
</feature>
<feature type="compositionally biased region" description="Polar residues" evidence="8">
    <location>
        <begin position="132"/>
        <end position="146"/>
    </location>
</feature>
<evidence type="ECO:0000313" key="11">
    <source>
        <dbReference type="Proteomes" id="UP000187283"/>
    </source>
</evidence>
<feature type="compositionally biased region" description="Low complexity" evidence="8">
    <location>
        <begin position="115"/>
        <end position="129"/>
    </location>
</feature>
<keyword evidence="4" id="KW-0653">Protein transport</keyword>
<feature type="compositionally biased region" description="Low complexity" evidence="8">
    <location>
        <begin position="416"/>
        <end position="429"/>
    </location>
</feature>
<keyword evidence="7" id="KW-0539">Nucleus</keyword>
<dbReference type="Pfam" id="PF00638">
    <property type="entry name" value="Ran_BP1"/>
    <property type="match status" value="1"/>
</dbReference>
<comment type="caution">
    <text evidence="10">The sequence shown here is derived from an EMBL/GenBank/DDBJ whole genome shotgun (WGS) entry which is preliminary data.</text>
</comment>
<keyword evidence="2" id="KW-0813">Transport</keyword>
<feature type="region of interest" description="Disordered" evidence="8">
    <location>
        <begin position="501"/>
        <end position="529"/>
    </location>
</feature>
<feature type="region of interest" description="Disordered" evidence="8">
    <location>
        <begin position="231"/>
        <end position="299"/>
    </location>
</feature>
<evidence type="ECO:0000256" key="7">
    <source>
        <dbReference type="ARBA" id="ARBA00023242"/>
    </source>
</evidence>
<dbReference type="PROSITE" id="PS50196">
    <property type="entry name" value="RANBD1"/>
    <property type="match status" value="1"/>
</dbReference>
<dbReference type="CDD" id="cd13170">
    <property type="entry name" value="RanBD_NUP50"/>
    <property type="match status" value="1"/>
</dbReference>
<feature type="compositionally biased region" description="Low complexity" evidence="8">
    <location>
        <begin position="685"/>
        <end position="698"/>
    </location>
</feature>
<evidence type="ECO:0000256" key="4">
    <source>
        <dbReference type="ARBA" id="ARBA00022927"/>
    </source>
</evidence>
<dbReference type="OrthoDB" id="185618at2759"/>
<keyword evidence="3" id="KW-0509">mRNA transport</keyword>
<dbReference type="GO" id="GO:0015031">
    <property type="term" value="P:protein transport"/>
    <property type="evidence" value="ECO:0007669"/>
    <property type="project" value="UniProtKB-KW"/>
</dbReference>
<feature type="compositionally biased region" description="Basic and acidic residues" evidence="8">
    <location>
        <begin position="17"/>
        <end position="29"/>
    </location>
</feature>
<comment type="subcellular location">
    <subcellularLocation>
        <location evidence="1">Nucleus</location>
        <location evidence="1">Nuclear pore complex</location>
    </subcellularLocation>
</comment>
<dbReference type="Pfam" id="PF08911">
    <property type="entry name" value="NUP50"/>
    <property type="match status" value="1"/>
</dbReference>
<feature type="region of interest" description="Disordered" evidence="8">
    <location>
        <begin position="151"/>
        <end position="170"/>
    </location>
</feature>